<feature type="domain" description="J" evidence="2">
    <location>
        <begin position="14"/>
        <end position="74"/>
    </location>
</feature>
<reference evidence="3" key="1">
    <citation type="journal article" date="2020" name="Nat. Commun.">
        <title>Large-scale genome sequencing of mycorrhizal fungi provides insights into the early evolution of symbiotic traits.</title>
        <authorList>
            <person name="Miyauchi S."/>
            <person name="Kiss E."/>
            <person name="Kuo A."/>
            <person name="Drula E."/>
            <person name="Kohler A."/>
            <person name="Sanchez-Garcia M."/>
            <person name="Morin E."/>
            <person name="Andreopoulos B."/>
            <person name="Barry K.W."/>
            <person name="Bonito G."/>
            <person name="Buee M."/>
            <person name="Carver A."/>
            <person name="Chen C."/>
            <person name="Cichocki N."/>
            <person name="Clum A."/>
            <person name="Culley D."/>
            <person name="Crous P.W."/>
            <person name="Fauchery L."/>
            <person name="Girlanda M."/>
            <person name="Hayes R.D."/>
            <person name="Keri Z."/>
            <person name="LaButti K."/>
            <person name="Lipzen A."/>
            <person name="Lombard V."/>
            <person name="Magnuson J."/>
            <person name="Maillard F."/>
            <person name="Murat C."/>
            <person name="Nolan M."/>
            <person name="Ohm R.A."/>
            <person name="Pangilinan J."/>
            <person name="Pereira M.F."/>
            <person name="Perotto S."/>
            <person name="Peter M."/>
            <person name="Pfister S."/>
            <person name="Riley R."/>
            <person name="Sitrit Y."/>
            <person name="Stielow J.B."/>
            <person name="Szollosi G."/>
            <person name="Zifcakova L."/>
            <person name="Stursova M."/>
            <person name="Spatafora J.W."/>
            <person name="Tedersoo L."/>
            <person name="Vaario L.M."/>
            <person name="Yamada A."/>
            <person name="Yan M."/>
            <person name="Wang P."/>
            <person name="Xu J."/>
            <person name="Bruns T."/>
            <person name="Baldrian P."/>
            <person name="Vilgalys R."/>
            <person name="Dunand C."/>
            <person name="Henrissat B."/>
            <person name="Grigoriev I.V."/>
            <person name="Hibbett D."/>
            <person name="Nagy L.G."/>
            <person name="Martin F.M."/>
        </authorList>
    </citation>
    <scope>NUCLEOTIDE SEQUENCE</scope>
    <source>
        <strain evidence="3">UH-Tt-Lm1</strain>
    </source>
</reference>
<dbReference type="InterPro" id="IPR001623">
    <property type="entry name" value="DnaJ_domain"/>
</dbReference>
<evidence type="ECO:0000256" key="1">
    <source>
        <dbReference type="ARBA" id="ARBA00023186"/>
    </source>
</evidence>
<keyword evidence="4" id="KW-1185">Reference proteome</keyword>
<dbReference type="InterPro" id="IPR036869">
    <property type="entry name" value="J_dom_sf"/>
</dbReference>
<dbReference type="InterPro" id="IPR052243">
    <property type="entry name" value="Mito_inner_membrane_organizer"/>
</dbReference>
<dbReference type="GO" id="GO:0005739">
    <property type="term" value="C:mitochondrion"/>
    <property type="evidence" value="ECO:0007669"/>
    <property type="project" value="GOC"/>
</dbReference>
<evidence type="ECO:0000313" key="3">
    <source>
        <dbReference type="EMBL" id="KAF9787857.1"/>
    </source>
</evidence>
<dbReference type="PANTHER" id="PTHR44157:SF1">
    <property type="entry name" value="DNAJ HOMOLOG SUBFAMILY C MEMBER 11"/>
    <property type="match status" value="1"/>
</dbReference>
<dbReference type="InterPro" id="IPR055225">
    <property type="entry name" value="DNAJC11-like_beta-barrel"/>
</dbReference>
<dbReference type="Pfam" id="PF22774">
    <property type="entry name" value="DNAJC11_beta-barrel"/>
    <property type="match status" value="1"/>
</dbReference>
<dbReference type="Pfam" id="PF00226">
    <property type="entry name" value="DnaJ"/>
    <property type="match status" value="1"/>
</dbReference>
<dbReference type="CDD" id="cd06257">
    <property type="entry name" value="DnaJ"/>
    <property type="match status" value="1"/>
</dbReference>
<proteinExistence type="predicted"/>
<dbReference type="PROSITE" id="PS50076">
    <property type="entry name" value="DNAJ_2"/>
    <property type="match status" value="1"/>
</dbReference>
<dbReference type="EMBL" id="WIUZ02000004">
    <property type="protein sequence ID" value="KAF9787857.1"/>
    <property type="molecule type" value="Genomic_DNA"/>
</dbReference>
<gene>
    <name evidence="3" type="ORF">BJ322DRAFT_1105899</name>
</gene>
<dbReference type="AlphaFoldDB" id="A0A9P6HJ05"/>
<dbReference type="PANTHER" id="PTHR44157">
    <property type="entry name" value="DNAJ HOMOLOG SUBFAMILY C MEMBER 11"/>
    <property type="match status" value="1"/>
</dbReference>
<dbReference type="Proteomes" id="UP000736335">
    <property type="component" value="Unassembled WGS sequence"/>
</dbReference>
<reference evidence="3" key="2">
    <citation type="submission" date="2020-11" db="EMBL/GenBank/DDBJ databases">
        <authorList>
            <consortium name="DOE Joint Genome Institute"/>
            <person name="Kuo A."/>
            <person name="Miyauchi S."/>
            <person name="Kiss E."/>
            <person name="Drula E."/>
            <person name="Kohler A."/>
            <person name="Sanchez-Garcia M."/>
            <person name="Andreopoulos B."/>
            <person name="Barry K.W."/>
            <person name="Bonito G."/>
            <person name="Buee M."/>
            <person name="Carver A."/>
            <person name="Chen C."/>
            <person name="Cichocki N."/>
            <person name="Clum A."/>
            <person name="Culley D."/>
            <person name="Crous P.W."/>
            <person name="Fauchery L."/>
            <person name="Girlanda M."/>
            <person name="Hayes R."/>
            <person name="Keri Z."/>
            <person name="Labutti K."/>
            <person name="Lipzen A."/>
            <person name="Lombard V."/>
            <person name="Magnuson J."/>
            <person name="Maillard F."/>
            <person name="Morin E."/>
            <person name="Murat C."/>
            <person name="Nolan M."/>
            <person name="Ohm R."/>
            <person name="Pangilinan J."/>
            <person name="Pereira M."/>
            <person name="Perotto S."/>
            <person name="Peter M."/>
            <person name="Riley R."/>
            <person name="Sitrit Y."/>
            <person name="Stielow B."/>
            <person name="Szollosi G."/>
            <person name="Zifcakova L."/>
            <person name="Stursova M."/>
            <person name="Spatafora J.W."/>
            <person name="Tedersoo L."/>
            <person name="Vaario L.-M."/>
            <person name="Yamada A."/>
            <person name="Yan M."/>
            <person name="Wang P."/>
            <person name="Xu J."/>
            <person name="Bruns T."/>
            <person name="Baldrian P."/>
            <person name="Vilgalys R."/>
            <person name="Henrissat B."/>
            <person name="Grigoriev I.V."/>
            <person name="Hibbett D."/>
            <person name="Nagy L.G."/>
            <person name="Martin F.M."/>
        </authorList>
    </citation>
    <scope>NUCLEOTIDE SEQUENCE</scope>
    <source>
        <strain evidence="3">UH-Tt-Lm1</strain>
    </source>
</reference>
<evidence type="ECO:0000259" key="2">
    <source>
        <dbReference type="PROSITE" id="PS50076"/>
    </source>
</evidence>
<dbReference type="PRINTS" id="PR00625">
    <property type="entry name" value="JDOMAIN"/>
</dbReference>
<dbReference type="GO" id="GO:0042407">
    <property type="term" value="P:cristae formation"/>
    <property type="evidence" value="ECO:0007669"/>
    <property type="project" value="TreeGrafter"/>
</dbReference>
<organism evidence="3 4">
    <name type="scientific">Thelephora terrestris</name>
    <dbReference type="NCBI Taxonomy" id="56493"/>
    <lineage>
        <taxon>Eukaryota</taxon>
        <taxon>Fungi</taxon>
        <taxon>Dikarya</taxon>
        <taxon>Basidiomycota</taxon>
        <taxon>Agaricomycotina</taxon>
        <taxon>Agaricomycetes</taxon>
        <taxon>Thelephorales</taxon>
        <taxon>Thelephoraceae</taxon>
        <taxon>Thelephora</taxon>
    </lineage>
</organism>
<dbReference type="OrthoDB" id="10250354at2759"/>
<dbReference type="Gene3D" id="1.10.287.110">
    <property type="entry name" value="DnaJ domain"/>
    <property type="match status" value="1"/>
</dbReference>
<sequence length="613" mass="68573">MSVNSTVEIHGQNYHYSVLNLPLTASDYEIRDRYRQLSVQYHPDKQRDESAKEITSKEFLRIQKAYQGMSIFVSCQIHFSGEDGLQIELPEGLNERSVEEIKSELVLVKRNVEARKLEQIVRPSNRLSLAVDATSLFQRDHDHPSDSRLGDALDRIRGVNLLNVGLRHNHVISDKTRVSLSSAIALSSGPGGESGSGQTDIVGSVRHFYSPRLNFELSTPLLARPGLTCKANYTDGASTIQAETRITAWTLFTGKGVVPPWSLTYSRRLFPNSGIQGELTLDALSASPSLLVNAVFPKRFDYTPKANSEEDRFDDGPSTRLLSGYTLAKGTSFYSLGVSLSGLMSGIQSEFGVVFNKLALDMRIGGVYGFLGLSYWIAGAWTSSDQRAAVGANINSSTEGVALTIDLRYQGQSLRLPIVLSTDPEPQLAFYTSIVPTIALLLGYHLVYEPRQHRRRVAYKQRLQREVENSPEYREALEIERRVLRDVARRHMDAERNVDGEDWFLLLDVETLRPDRGPLILGLVIEKAVYGCSLREAKELVIDVTTAVRALVNKSQLYIPGRQTKCGLQGFCDPAPKLPKALKIWYCFRGRRHYAEVEDSFPVVIPLEDHLVE</sequence>
<comment type="caution">
    <text evidence="3">The sequence shown here is derived from an EMBL/GenBank/DDBJ whole genome shotgun (WGS) entry which is preliminary data.</text>
</comment>
<dbReference type="SMART" id="SM00271">
    <property type="entry name" value="DnaJ"/>
    <property type="match status" value="1"/>
</dbReference>
<protein>
    <recommendedName>
        <fullName evidence="2">J domain-containing protein</fullName>
    </recommendedName>
</protein>
<keyword evidence="1" id="KW-0143">Chaperone</keyword>
<dbReference type="InterPro" id="IPR024586">
    <property type="entry name" value="DnaJ-like_C11_C"/>
</dbReference>
<evidence type="ECO:0000313" key="4">
    <source>
        <dbReference type="Proteomes" id="UP000736335"/>
    </source>
</evidence>
<accession>A0A9P6HJ05</accession>
<name>A0A9P6HJ05_9AGAM</name>
<dbReference type="Pfam" id="PF11875">
    <property type="entry name" value="DnaJ-like_C11_C"/>
    <property type="match status" value="1"/>
</dbReference>
<dbReference type="SUPFAM" id="SSF46565">
    <property type="entry name" value="Chaperone J-domain"/>
    <property type="match status" value="1"/>
</dbReference>